<proteinExistence type="predicted"/>
<evidence type="ECO:0000313" key="2">
    <source>
        <dbReference type="Proteomes" id="UP000293852"/>
    </source>
</evidence>
<dbReference type="EMBL" id="SGWX01000001">
    <property type="protein sequence ID" value="RZS63110.1"/>
    <property type="molecule type" value="Genomic_DNA"/>
</dbReference>
<dbReference type="Proteomes" id="UP000293852">
    <property type="component" value="Unassembled WGS sequence"/>
</dbReference>
<protein>
    <submittedName>
        <fullName evidence="1">Uncharacterized protein</fullName>
    </submittedName>
</protein>
<organism evidence="1 2">
    <name type="scientific">Xylanimonas ulmi</name>
    <dbReference type="NCBI Taxonomy" id="228973"/>
    <lineage>
        <taxon>Bacteria</taxon>
        <taxon>Bacillati</taxon>
        <taxon>Actinomycetota</taxon>
        <taxon>Actinomycetes</taxon>
        <taxon>Micrococcales</taxon>
        <taxon>Promicromonosporaceae</taxon>
        <taxon>Xylanimonas</taxon>
    </lineage>
</organism>
<dbReference type="AlphaFoldDB" id="A0A4V2EYI5"/>
<keyword evidence="2" id="KW-1185">Reference proteome</keyword>
<accession>A0A4V2EYI5</accession>
<comment type="caution">
    <text evidence="1">The sequence shown here is derived from an EMBL/GenBank/DDBJ whole genome shotgun (WGS) entry which is preliminary data.</text>
</comment>
<reference evidence="1 2" key="1">
    <citation type="submission" date="2019-02" db="EMBL/GenBank/DDBJ databases">
        <title>Sequencing the genomes of 1000 actinobacteria strains.</title>
        <authorList>
            <person name="Klenk H.-P."/>
        </authorList>
    </citation>
    <scope>NUCLEOTIDE SEQUENCE [LARGE SCALE GENOMIC DNA]</scope>
    <source>
        <strain evidence="1 2">DSM 16932</strain>
    </source>
</reference>
<dbReference type="OrthoDB" id="5143074at2"/>
<gene>
    <name evidence="1" type="ORF">EV386_3468</name>
</gene>
<dbReference type="RefSeq" id="WP_130416517.1">
    <property type="nucleotide sequence ID" value="NZ_SGWX01000001.1"/>
</dbReference>
<name>A0A4V2EYI5_9MICO</name>
<evidence type="ECO:0000313" key="1">
    <source>
        <dbReference type="EMBL" id="RZS63110.1"/>
    </source>
</evidence>
<sequence length="202" mass="21506">MRQAVVTGYTLAFTDRWFPLPPPATADWARGLAGEILGRADDEARVAELERALREVEEAARTVDLPAQTAAVLARTPGAPVLDATLIVGVHPHATRELFELRMAEWRDGRFAGGEVMSFTEVTSSTPAGAIVGCHLLVGRRDPHSDAGVAYLEERVMLGVVPDVTRGVIEVTAVAAHLGAFADMAQEVLDLVAALSVTTENA</sequence>